<gene>
    <name evidence="1" type="ORF">GCM10022419_026940</name>
</gene>
<dbReference type="RefSeq" id="WP_345561577.1">
    <property type="nucleotide sequence ID" value="NZ_BAABDQ010000004.1"/>
</dbReference>
<name>A0ABP6W5J9_9ACTN</name>
<proteinExistence type="predicted"/>
<dbReference type="Proteomes" id="UP001500630">
    <property type="component" value="Unassembled WGS sequence"/>
</dbReference>
<organism evidence="1 2">
    <name type="scientific">Nonomuraea rosea</name>
    <dbReference type="NCBI Taxonomy" id="638574"/>
    <lineage>
        <taxon>Bacteria</taxon>
        <taxon>Bacillati</taxon>
        <taxon>Actinomycetota</taxon>
        <taxon>Actinomycetes</taxon>
        <taxon>Streptosporangiales</taxon>
        <taxon>Streptosporangiaceae</taxon>
        <taxon>Nonomuraea</taxon>
    </lineage>
</organism>
<evidence type="ECO:0000313" key="2">
    <source>
        <dbReference type="Proteomes" id="UP001500630"/>
    </source>
</evidence>
<comment type="caution">
    <text evidence="1">The sequence shown here is derived from an EMBL/GenBank/DDBJ whole genome shotgun (WGS) entry which is preliminary data.</text>
</comment>
<protein>
    <recommendedName>
        <fullName evidence="3">DUF4253 domain-containing protein</fullName>
    </recommendedName>
</protein>
<dbReference type="EMBL" id="BAABDQ010000004">
    <property type="protein sequence ID" value="GAA3545317.1"/>
    <property type="molecule type" value="Genomic_DNA"/>
</dbReference>
<accession>A0ABP6W5J9</accession>
<reference evidence="2" key="1">
    <citation type="journal article" date="2019" name="Int. J. Syst. Evol. Microbiol.">
        <title>The Global Catalogue of Microorganisms (GCM) 10K type strain sequencing project: providing services to taxonomists for standard genome sequencing and annotation.</title>
        <authorList>
            <consortium name="The Broad Institute Genomics Platform"/>
            <consortium name="The Broad Institute Genome Sequencing Center for Infectious Disease"/>
            <person name="Wu L."/>
            <person name="Ma J."/>
        </authorList>
    </citation>
    <scope>NUCLEOTIDE SEQUENCE [LARGE SCALE GENOMIC DNA]</scope>
    <source>
        <strain evidence="2">JCM 17326</strain>
    </source>
</reference>
<evidence type="ECO:0008006" key="3">
    <source>
        <dbReference type="Google" id="ProtNLM"/>
    </source>
</evidence>
<evidence type="ECO:0000313" key="1">
    <source>
        <dbReference type="EMBL" id="GAA3545317.1"/>
    </source>
</evidence>
<sequence>MGLDVYAVRPGDPSVTGHSTLSTPVTFPWKVPEDIEPFKNMPRGFPAGVFWPSDSDITGFRGKVYEDWVSRHLGTSLYELLDPDEVQVLADALDRWLAEHPDTEIDLGDGPQPRAAIESLGHFFKAAAAQRLWFFPDF</sequence>
<keyword evidence="2" id="KW-1185">Reference proteome</keyword>